<proteinExistence type="predicted"/>
<dbReference type="OrthoDB" id="6933972at2"/>
<protein>
    <submittedName>
        <fullName evidence="1">Uncharacterized protein</fullName>
    </submittedName>
</protein>
<dbReference type="AlphaFoldDB" id="A0A2M9ZT60"/>
<organism evidence="1 2">
    <name type="scientific">Leptospira neocaledonica</name>
    <dbReference type="NCBI Taxonomy" id="2023192"/>
    <lineage>
        <taxon>Bacteria</taxon>
        <taxon>Pseudomonadati</taxon>
        <taxon>Spirochaetota</taxon>
        <taxon>Spirochaetia</taxon>
        <taxon>Leptospirales</taxon>
        <taxon>Leptospiraceae</taxon>
        <taxon>Leptospira</taxon>
    </lineage>
</organism>
<sequence length="146" mass="16906">MKVFNKIIIIDILFFVCIFGLNSKEEPSEDNYLSKYSSVRKDVTGGVQTTRYRDGEFYERTIFYFKTNAESEKLPPEVRPSEIPITAQFNLIFRKWEDVSILNGKRALYYGSGLTAGKTVWFISIIGADGYWKHIRCSMVLSMVIF</sequence>
<dbReference type="RefSeq" id="WP_100770260.1">
    <property type="nucleotide sequence ID" value="NZ_NPEA01000019.1"/>
</dbReference>
<reference evidence="1 2" key="1">
    <citation type="submission" date="2017-07" db="EMBL/GenBank/DDBJ databases">
        <title>Leptospira spp. isolated from tropical soils.</title>
        <authorList>
            <person name="Thibeaux R."/>
            <person name="Iraola G."/>
            <person name="Ferres I."/>
            <person name="Bierque E."/>
            <person name="Girault D."/>
            <person name="Soupe-Gilbert M.-E."/>
            <person name="Picardeau M."/>
            <person name="Goarant C."/>
        </authorList>
    </citation>
    <scope>NUCLEOTIDE SEQUENCE [LARGE SCALE GENOMIC DNA]</scope>
    <source>
        <strain evidence="1 2">ES4-C-A1</strain>
    </source>
</reference>
<evidence type="ECO:0000313" key="1">
    <source>
        <dbReference type="EMBL" id="PJZ75270.1"/>
    </source>
</evidence>
<gene>
    <name evidence="1" type="ORF">CH365_19740</name>
</gene>
<keyword evidence="2" id="KW-1185">Reference proteome</keyword>
<evidence type="ECO:0000313" key="2">
    <source>
        <dbReference type="Proteomes" id="UP000231843"/>
    </source>
</evidence>
<dbReference type="Proteomes" id="UP000231843">
    <property type="component" value="Unassembled WGS sequence"/>
</dbReference>
<dbReference type="EMBL" id="NPEA01000019">
    <property type="protein sequence ID" value="PJZ75270.1"/>
    <property type="molecule type" value="Genomic_DNA"/>
</dbReference>
<name>A0A2M9ZT60_9LEPT</name>
<accession>A0A2M9ZT60</accession>
<comment type="caution">
    <text evidence="1">The sequence shown here is derived from an EMBL/GenBank/DDBJ whole genome shotgun (WGS) entry which is preliminary data.</text>
</comment>